<dbReference type="Proteomes" id="UP000011863">
    <property type="component" value="Chromosome"/>
</dbReference>
<dbReference type="PANTHER" id="PTHR43270">
    <property type="entry name" value="BETA-ALA-HIS DIPEPTIDASE"/>
    <property type="match status" value="1"/>
</dbReference>
<evidence type="ECO:0000256" key="2">
    <source>
        <dbReference type="ARBA" id="ARBA00022723"/>
    </source>
</evidence>
<sequence length="477" mass="50570">MTTTESSAADVIRERCDEVWDGIVPVLHDYIAIPNVSVVFDPQWREHGYMQQAVDLIAGWCRDRPIPGLTVEVVELPGRTPVILMEIPATDPDATGDDTVVLYGHLDKQPEMEGWRDDLGPWKPVLEGDRLYGRGGADDGYSAFASLTAIEAVHAAGLAHARCVVLIEASEESGSIDLPAYVEALSDRIGTPNLVVCLDSGCIDYDRMWVTTSLRGGVFGTLTVDIVTEGLHSGDASGMVPSSFRIARQLLDRVEDAVTGEALLPELVVEIPEGRLAEASATAAEIGAIADHYPFVDGAGPTTADPAEQLLARTWKTTLSVVGADGLPPTSRAGNVLRPSTSLKLSFRLPPTADPAAAHAAIAAALESDPPYGARVSFHDADAVPGWNAPATAPWLDEALEAASLASFGAPARTFGEGGTIPFMGMLGEKFPEAQFVITGVLGPDANAHGPNEYLHVPTARRLTMAIAHVLDAHARR</sequence>
<evidence type="ECO:0000259" key="4">
    <source>
        <dbReference type="Pfam" id="PF07687"/>
    </source>
</evidence>
<dbReference type="Pfam" id="PF07687">
    <property type="entry name" value="M20_dimer"/>
    <property type="match status" value="1"/>
</dbReference>
<feature type="domain" description="Peptidase M20 dimerisation" evidence="4">
    <location>
        <begin position="213"/>
        <end position="370"/>
    </location>
</feature>
<keyword evidence="6" id="KW-1185">Reference proteome</keyword>
<dbReference type="GO" id="GO:0046872">
    <property type="term" value="F:metal ion binding"/>
    <property type="evidence" value="ECO:0007669"/>
    <property type="project" value="UniProtKB-KW"/>
</dbReference>
<evidence type="ECO:0000313" key="6">
    <source>
        <dbReference type="Proteomes" id="UP000011863"/>
    </source>
</evidence>
<dbReference type="AlphaFoldDB" id="A0A6C7EC49"/>
<dbReference type="Gene3D" id="3.30.70.360">
    <property type="match status" value="1"/>
</dbReference>
<dbReference type="PANTHER" id="PTHR43270:SF4">
    <property type="entry name" value="CARNOSINE DIPEPTIDASE 2, ISOFORM A"/>
    <property type="match status" value="1"/>
</dbReference>
<evidence type="ECO:0000256" key="1">
    <source>
        <dbReference type="ARBA" id="ARBA00022670"/>
    </source>
</evidence>
<accession>A0A6C7EC49</accession>
<dbReference type="KEGG" id="aym:YM304_12820"/>
<dbReference type="RefSeq" id="WP_015440843.1">
    <property type="nucleotide sequence ID" value="NC_020520.1"/>
</dbReference>
<dbReference type="GO" id="GO:0008233">
    <property type="term" value="F:peptidase activity"/>
    <property type="evidence" value="ECO:0007669"/>
    <property type="project" value="UniProtKB-KW"/>
</dbReference>
<dbReference type="InterPro" id="IPR051458">
    <property type="entry name" value="Cyt/Met_Dipeptidase"/>
</dbReference>
<dbReference type="InterPro" id="IPR011650">
    <property type="entry name" value="Peptidase_M20_dimer"/>
</dbReference>
<dbReference type="Pfam" id="PF01546">
    <property type="entry name" value="Peptidase_M20"/>
    <property type="match status" value="1"/>
</dbReference>
<gene>
    <name evidence="5" type="ORF">YM304_12820</name>
</gene>
<evidence type="ECO:0000256" key="3">
    <source>
        <dbReference type="ARBA" id="ARBA00022801"/>
    </source>
</evidence>
<reference evidence="5 6" key="1">
    <citation type="journal article" date="2013" name="Int. J. Syst. Evol. Microbiol.">
        <title>Ilumatobacter nonamiense sp. nov. and Ilumatobacter coccineum sp. nov., isolated from seashore sand.</title>
        <authorList>
            <person name="Matsumoto A."/>
            <person name="Kasai H."/>
            <person name="Matsuo Y."/>
            <person name="Shizuri Y."/>
            <person name="Ichikawa N."/>
            <person name="Fujita N."/>
            <person name="Omura S."/>
            <person name="Takahashi Y."/>
        </authorList>
    </citation>
    <scope>NUCLEOTIDE SEQUENCE [LARGE SCALE GENOMIC DNA]</scope>
    <source>
        <strain evidence="6">NBRC 103263 / KCTC 29153 / YM16-304</strain>
    </source>
</reference>
<dbReference type="Gene3D" id="3.40.630.10">
    <property type="entry name" value="Zn peptidases"/>
    <property type="match status" value="1"/>
</dbReference>
<dbReference type="SUPFAM" id="SSF53187">
    <property type="entry name" value="Zn-dependent exopeptidases"/>
    <property type="match status" value="1"/>
</dbReference>
<name>A0A6C7EC49_ILUCY</name>
<organism evidence="5 6">
    <name type="scientific">Ilumatobacter coccineus (strain NBRC 103263 / KCTC 29153 / YM16-304)</name>
    <dbReference type="NCBI Taxonomy" id="1313172"/>
    <lineage>
        <taxon>Bacteria</taxon>
        <taxon>Bacillati</taxon>
        <taxon>Actinomycetota</taxon>
        <taxon>Acidimicrobiia</taxon>
        <taxon>Acidimicrobiales</taxon>
        <taxon>Ilumatobacteraceae</taxon>
        <taxon>Ilumatobacter</taxon>
    </lineage>
</organism>
<keyword evidence="2" id="KW-0479">Metal-binding</keyword>
<proteinExistence type="predicted"/>
<keyword evidence="3" id="KW-0378">Hydrolase</keyword>
<dbReference type="GO" id="GO:0006508">
    <property type="term" value="P:proteolysis"/>
    <property type="evidence" value="ECO:0007669"/>
    <property type="project" value="UniProtKB-KW"/>
</dbReference>
<dbReference type="InterPro" id="IPR002933">
    <property type="entry name" value="Peptidase_M20"/>
</dbReference>
<keyword evidence="1" id="KW-0645">Protease</keyword>
<dbReference type="EMBL" id="AP012057">
    <property type="protein sequence ID" value="BAN01596.1"/>
    <property type="molecule type" value="Genomic_DNA"/>
</dbReference>
<evidence type="ECO:0000313" key="5">
    <source>
        <dbReference type="EMBL" id="BAN01596.1"/>
    </source>
</evidence>
<protein>
    <submittedName>
        <fullName evidence="5">Peptidase M20 family protein</fullName>
    </submittedName>
</protein>